<keyword evidence="2" id="KW-1133">Transmembrane helix</keyword>
<feature type="transmembrane region" description="Helical" evidence="2">
    <location>
        <begin position="214"/>
        <end position="237"/>
    </location>
</feature>
<feature type="transmembrane region" description="Helical" evidence="2">
    <location>
        <begin position="179"/>
        <end position="202"/>
    </location>
</feature>
<reference evidence="3" key="2">
    <citation type="submission" date="2020-09" db="EMBL/GenBank/DDBJ databases">
        <authorList>
            <person name="Sun Q."/>
            <person name="Ohkuma M."/>
        </authorList>
    </citation>
    <scope>NUCLEOTIDE SEQUENCE</scope>
    <source>
        <strain evidence="3">JCM 19831</strain>
    </source>
</reference>
<gene>
    <name evidence="3" type="ORF">GCM10007977_096000</name>
</gene>
<accession>A0A917UDT1</accession>
<feature type="transmembrane region" description="Helical" evidence="2">
    <location>
        <begin position="151"/>
        <end position="173"/>
    </location>
</feature>
<dbReference type="Proteomes" id="UP000642070">
    <property type="component" value="Unassembled WGS sequence"/>
</dbReference>
<feature type="compositionally biased region" description="Pro residues" evidence="1">
    <location>
        <begin position="477"/>
        <end position="494"/>
    </location>
</feature>
<feature type="transmembrane region" description="Helical" evidence="2">
    <location>
        <begin position="302"/>
        <end position="322"/>
    </location>
</feature>
<organism evidence="3 4">
    <name type="scientific">Dactylosporangium sucinum</name>
    <dbReference type="NCBI Taxonomy" id="1424081"/>
    <lineage>
        <taxon>Bacteria</taxon>
        <taxon>Bacillati</taxon>
        <taxon>Actinomycetota</taxon>
        <taxon>Actinomycetes</taxon>
        <taxon>Micromonosporales</taxon>
        <taxon>Micromonosporaceae</taxon>
        <taxon>Dactylosporangium</taxon>
    </lineage>
</organism>
<feature type="transmembrane region" description="Helical" evidence="2">
    <location>
        <begin position="257"/>
        <end position="281"/>
    </location>
</feature>
<sequence>MRALYRRVDFAGCPHRGPFSAAPVVYAAAVAEPEQGPGDDTAVLDEPAREAPISTGRAAGAWRSLLAVLVPVLVPFLLIDPVLRTLLLRHDAALVDGRLRLDTGSWLIHLPLVVGWCWAVTAGTAVTGAARAGVRLRPATAIRLGLRGLPLVLLALAIATATVALEVWTLALVSEARVAWLAALIAFLLVTPFVLARLALVAPASVLGGLPPGATFSALALLVLGVALGPAALLGAAVTLHREVLPPRVLPAGVTELLWHVVLVLTAALQAAALGRAFTAATGPDEVRRTLSAHPVAGAAPGLLRLAALALPAALVAALTLVNPYRLPPIAEGVIASSDAVLAVGWPAGRAPVIAGAFRVHDCLDDTCHHTRDTPLFAEANRHASAAAAAVAPDGTVTYVLLPDNSYSSGGGAPGPALLTRCDPARRCDTEQLTLPGPTPGRAPTLAAATAPDGALLVATVRPLPGGAASELALIRCPPPPPAANPPASPPPGSAAPGGPSPGAAVSGAASPGAAVPGTVSPGATVPGATVPGGAVPGGAAPGSAAPGSAAPGSAAPGSAAATPICATPKVTVLGTAATQPPARDGAYESPKARLLSLSVDDSGAPWVALREANGPRIWLGTCAAGACAVTERHGPPQRGGPFTVTPAGGTVHLGAGRLRHCTAESCSEQLLTADPRDDDTTVVWANGAVYALVTEPVSRLGLGNAGPLAGIRRPFVVRCAEPTCRRRQTVALAIPPEIVSSAWLAVDPGGRVVVVHDRSDTLTVQTLRLP</sequence>
<dbReference type="AlphaFoldDB" id="A0A917UDT1"/>
<evidence type="ECO:0000256" key="2">
    <source>
        <dbReference type="SAM" id="Phobius"/>
    </source>
</evidence>
<reference evidence="3" key="1">
    <citation type="journal article" date="2014" name="Int. J. Syst. Evol. Microbiol.">
        <title>Complete genome sequence of Corynebacterium casei LMG S-19264T (=DSM 44701T), isolated from a smear-ripened cheese.</title>
        <authorList>
            <consortium name="US DOE Joint Genome Institute (JGI-PGF)"/>
            <person name="Walter F."/>
            <person name="Albersmeier A."/>
            <person name="Kalinowski J."/>
            <person name="Ruckert C."/>
        </authorList>
    </citation>
    <scope>NUCLEOTIDE SEQUENCE</scope>
    <source>
        <strain evidence="3">JCM 19831</strain>
    </source>
</reference>
<feature type="transmembrane region" description="Helical" evidence="2">
    <location>
        <begin position="65"/>
        <end position="86"/>
    </location>
</feature>
<feature type="region of interest" description="Disordered" evidence="1">
    <location>
        <begin position="472"/>
        <end position="561"/>
    </location>
</feature>
<feature type="compositionally biased region" description="Low complexity" evidence="1">
    <location>
        <begin position="542"/>
        <end position="561"/>
    </location>
</feature>
<keyword evidence="2" id="KW-0812">Transmembrane</keyword>
<protein>
    <submittedName>
        <fullName evidence="3">Uncharacterized protein</fullName>
    </submittedName>
</protein>
<dbReference type="EMBL" id="BMPI01000080">
    <property type="protein sequence ID" value="GGM79281.1"/>
    <property type="molecule type" value="Genomic_DNA"/>
</dbReference>
<feature type="compositionally biased region" description="Low complexity" evidence="1">
    <location>
        <begin position="495"/>
        <end position="534"/>
    </location>
</feature>
<keyword evidence="4" id="KW-1185">Reference proteome</keyword>
<evidence type="ECO:0000313" key="4">
    <source>
        <dbReference type="Proteomes" id="UP000642070"/>
    </source>
</evidence>
<keyword evidence="2" id="KW-0472">Membrane</keyword>
<feature type="transmembrane region" description="Helical" evidence="2">
    <location>
        <begin position="106"/>
        <end position="130"/>
    </location>
</feature>
<comment type="caution">
    <text evidence="3">The sequence shown here is derived from an EMBL/GenBank/DDBJ whole genome shotgun (WGS) entry which is preliminary data.</text>
</comment>
<proteinExistence type="predicted"/>
<evidence type="ECO:0000313" key="3">
    <source>
        <dbReference type="EMBL" id="GGM79281.1"/>
    </source>
</evidence>
<evidence type="ECO:0000256" key="1">
    <source>
        <dbReference type="SAM" id="MobiDB-lite"/>
    </source>
</evidence>
<name>A0A917UDT1_9ACTN</name>